<feature type="domain" description="EGF-like" evidence="6">
    <location>
        <begin position="143"/>
        <end position="182"/>
    </location>
</feature>
<keyword evidence="5" id="KW-0472">Membrane</keyword>
<evidence type="ECO:0000259" key="7">
    <source>
        <dbReference type="PROSITE" id="PS50835"/>
    </source>
</evidence>
<dbReference type="PANTHER" id="PTHR45080">
    <property type="entry name" value="CONTACTIN 5"/>
    <property type="match status" value="1"/>
</dbReference>
<dbReference type="Pfam" id="PF07679">
    <property type="entry name" value="I-set"/>
    <property type="match status" value="1"/>
</dbReference>
<dbReference type="Gene3D" id="2.60.40.10">
    <property type="entry name" value="Immunoglobulins"/>
    <property type="match status" value="1"/>
</dbReference>
<keyword evidence="9" id="KW-1185">Reference proteome</keyword>
<feature type="domain" description="Ig-like" evidence="7">
    <location>
        <begin position="48"/>
        <end position="138"/>
    </location>
</feature>
<evidence type="ECO:0000313" key="9">
    <source>
        <dbReference type="Proteomes" id="UP001519460"/>
    </source>
</evidence>
<feature type="transmembrane region" description="Helical" evidence="5">
    <location>
        <begin position="203"/>
        <end position="226"/>
    </location>
</feature>
<feature type="non-terminal residue" evidence="8">
    <location>
        <position position="276"/>
    </location>
</feature>
<keyword evidence="1" id="KW-0732">Signal</keyword>
<feature type="disulfide bond" evidence="3">
    <location>
        <begin position="172"/>
        <end position="181"/>
    </location>
</feature>
<accession>A0ABD0M8R1</accession>
<dbReference type="Proteomes" id="UP001519460">
    <property type="component" value="Unassembled WGS sequence"/>
</dbReference>
<dbReference type="InterPro" id="IPR000742">
    <property type="entry name" value="EGF"/>
</dbReference>
<protein>
    <submittedName>
        <fullName evidence="8">Uncharacterized protein</fullName>
    </submittedName>
</protein>
<reference evidence="8 9" key="1">
    <citation type="journal article" date="2023" name="Sci. Data">
        <title>Genome assembly of the Korean intertidal mud-creeper Batillaria attramentaria.</title>
        <authorList>
            <person name="Patra A.K."/>
            <person name="Ho P.T."/>
            <person name="Jun S."/>
            <person name="Lee S.J."/>
            <person name="Kim Y."/>
            <person name="Won Y.J."/>
        </authorList>
    </citation>
    <scope>NUCLEOTIDE SEQUENCE [LARGE SCALE GENOMIC DNA]</scope>
    <source>
        <strain evidence="8">Wonlab-2016</strain>
    </source>
</reference>
<organism evidence="8 9">
    <name type="scientific">Batillaria attramentaria</name>
    <dbReference type="NCBI Taxonomy" id="370345"/>
    <lineage>
        <taxon>Eukaryota</taxon>
        <taxon>Metazoa</taxon>
        <taxon>Spiralia</taxon>
        <taxon>Lophotrochozoa</taxon>
        <taxon>Mollusca</taxon>
        <taxon>Gastropoda</taxon>
        <taxon>Caenogastropoda</taxon>
        <taxon>Sorbeoconcha</taxon>
        <taxon>Cerithioidea</taxon>
        <taxon>Batillariidae</taxon>
        <taxon>Batillaria</taxon>
    </lineage>
</organism>
<comment type="caution">
    <text evidence="8">The sequence shown here is derived from an EMBL/GenBank/DDBJ whole genome shotgun (WGS) entry which is preliminary data.</text>
</comment>
<dbReference type="PROSITE" id="PS50835">
    <property type="entry name" value="IG_LIKE"/>
    <property type="match status" value="1"/>
</dbReference>
<dbReference type="SUPFAM" id="SSF48726">
    <property type="entry name" value="Immunoglobulin"/>
    <property type="match status" value="1"/>
</dbReference>
<dbReference type="PANTHER" id="PTHR45080:SF8">
    <property type="entry name" value="IG-LIKE DOMAIN-CONTAINING PROTEIN"/>
    <property type="match status" value="1"/>
</dbReference>
<dbReference type="PROSITE" id="PS00022">
    <property type="entry name" value="EGF_1"/>
    <property type="match status" value="1"/>
</dbReference>
<dbReference type="InterPro" id="IPR003599">
    <property type="entry name" value="Ig_sub"/>
</dbReference>
<evidence type="ECO:0000259" key="6">
    <source>
        <dbReference type="PROSITE" id="PS50026"/>
    </source>
</evidence>
<evidence type="ECO:0000256" key="1">
    <source>
        <dbReference type="ARBA" id="ARBA00022729"/>
    </source>
</evidence>
<dbReference type="InterPro" id="IPR007110">
    <property type="entry name" value="Ig-like_dom"/>
</dbReference>
<dbReference type="EMBL" id="JACVVK020000003">
    <property type="protein sequence ID" value="KAK7507766.1"/>
    <property type="molecule type" value="Genomic_DNA"/>
</dbReference>
<dbReference type="Gene3D" id="2.10.25.10">
    <property type="entry name" value="Laminin"/>
    <property type="match status" value="1"/>
</dbReference>
<feature type="disulfide bond" evidence="3">
    <location>
        <begin position="153"/>
        <end position="170"/>
    </location>
</feature>
<dbReference type="SMART" id="SM00408">
    <property type="entry name" value="IGc2"/>
    <property type="match status" value="1"/>
</dbReference>
<keyword evidence="3" id="KW-0245">EGF-like domain</keyword>
<dbReference type="AlphaFoldDB" id="A0ABD0M8R1"/>
<evidence type="ECO:0000256" key="3">
    <source>
        <dbReference type="PROSITE-ProRule" id="PRU00076"/>
    </source>
</evidence>
<dbReference type="InterPro" id="IPR036179">
    <property type="entry name" value="Ig-like_dom_sf"/>
</dbReference>
<keyword evidence="5" id="KW-0812">Transmembrane</keyword>
<evidence type="ECO:0000256" key="4">
    <source>
        <dbReference type="SAM" id="MobiDB-lite"/>
    </source>
</evidence>
<name>A0ABD0M8R1_9CAEN</name>
<dbReference type="SUPFAM" id="SSF57196">
    <property type="entry name" value="EGF/Laminin"/>
    <property type="match status" value="1"/>
</dbReference>
<feature type="region of interest" description="Disordered" evidence="4">
    <location>
        <begin position="236"/>
        <end position="276"/>
    </location>
</feature>
<dbReference type="PROSITE" id="PS50026">
    <property type="entry name" value="EGF_3"/>
    <property type="match status" value="1"/>
</dbReference>
<proteinExistence type="predicted"/>
<keyword evidence="2 3" id="KW-1015">Disulfide bond</keyword>
<dbReference type="InterPro" id="IPR013098">
    <property type="entry name" value="Ig_I-set"/>
</dbReference>
<evidence type="ECO:0000313" key="8">
    <source>
        <dbReference type="EMBL" id="KAK7507766.1"/>
    </source>
</evidence>
<keyword evidence="5" id="KW-1133">Transmembrane helix</keyword>
<dbReference type="FunFam" id="2.60.40.10:FF:000130">
    <property type="entry name" value="Hemicentin 1"/>
    <property type="match status" value="1"/>
</dbReference>
<dbReference type="InterPro" id="IPR013783">
    <property type="entry name" value="Ig-like_fold"/>
</dbReference>
<evidence type="ECO:0000256" key="5">
    <source>
        <dbReference type="SAM" id="Phobius"/>
    </source>
</evidence>
<sequence>MSIIAEVKQAPSLFQGAQRRAYGEKPTLRRYITTRMNFGLCLTKSQAPTISRVKAPKSVTTGSSLTLRCKAKAKPNPVFQWFRNGKEIFSERGQRIKNSKRGSRLKISKAELDHAGVYVCVASNAVGEASKNVTVKVTAPQKIYKACEKQTYCFNGGTCRYIQEMQQTFCECPASYEGKRCEKQIAHRSILTGEATLLYERTLIIIGIVVAVLVFIVICIASYCLANRRRKRFEAKRRLRRQQGGPEADALLDKTDGHGGIPQPQFAPSFKPLVQK</sequence>
<dbReference type="InterPro" id="IPR050958">
    <property type="entry name" value="Cell_Adh-Cytoskel_Orgn"/>
</dbReference>
<dbReference type="SMART" id="SM00409">
    <property type="entry name" value="IG"/>
    <property type="match status" value="1"/>
</dbReference>
<gene>
    <name evidence="8" type="ORF">BaRGS_00000731</name>
</gene>
<dbReference type="CDD" id="cd00054">
    <property type="entry name" value="EGF_CA"/>
    <property type="match status" value="1"/>
</dbReference>
<evidence type="ECO:0000256" key="2">
    <source>
        <dbReference type="ARBA" id="ARBA00023157"/>
    </source>
</evidence>
<comment type="caution">
    <text evidence="3">Lacks conserved residue(s) required for the propagation of feature annotation.</text>
</comment>
<dbReference type="Pfam" id="PF00008">
    <property type="entry name" value="EGF"/>
    <property type="match status" value="1"/>
</dbReference>
<dbReference type="InterPro" id="IPR003598">
    <property type="entry name" value="Ig_sub2"/>
</dbReference>